<dbReference type="EMBL" id="JAUSWH010000030">
    <property type="protein sequence ID" value="MDQ0458364.1"/>
    <property type="molecule type" value="Genomic_DNA"/>
</dbReference>
<dbReference type="RefSeq" id="WP_307160441.1">
    <property type="nucleotide sequence ID" value="NZ_JAUSWH010000030.1"/>
</dbReference>
<dbReference type="InterPro" id="IPR020004">
    <property type="entry name" value="UDP-GlcNAc_Epase"/>
</dbReference>
<protein>
    <submittedName>
        <fullName evidence="2">UDP-hydrolyzing UDP-N-acetyl-D-glucosamine 2-epimerase</fullName>
    </submittedName>
</protein>
<dbReference type="NCBIfam" id="TIGR03568">
    <property type="entry name" value="NeuC_NnaA"/>
    <property type="match status" value="1"/>
</dbReference>
<sequence>MTVRRKVCVVVASRANYGRIKSVLASCRSHPNIELQIIATASAVLSRFGHVVEVMRRDGFSPDANIHVVLEGNSPLTMVKSTGFAIQELGTAFELLRPDIVLTVADRYETLATAVAASYMNIHVAHTQGGEVTGSIDESVRHAITKLSHLHFVTTALSKARVLQMGEDPSRVYLTGCPAMDAVDQLDMALTPELLEKYDGTGAPIDLSRPYLMVLQHPVTTEHQSAGEQIVETIEAARRLAMPTLWLWPNIDAGTDHISYQLRQFCEVEKPSWLRIHRNFSVEDYARLINGCACLIGNSSSALREGAFLGTPAVNIGSRQRNRERGANVIDADSRADDIETAVRAQLRHGRYPRDALFGDGKAGRRIADILSTAELGSAQKQFFDVR</sequence>
<dbReference type="PANTHER" id="PTHR43174">
    <property type="entry name" value="UDP-N-ACETYLGLUCOSAMINE 2-EPIMERASE"/>
    <property type="match status" value="1"/>
</dbReference>
<evidence type="ECO:0000313" key="3">
    <source>
        <dbReference type="Proteomes" id="UP001235269"/>
    </source>
</evidence>
<accession>A0ABU0IME0</accession>
<organism evidence="2 3">
    <name type="scientific">Rhizobium paknamense</name>
    <dbReference type="NCBI Taxonomy" id="1206817"/>
    <lineage>
        <taxon>Bacteria</taxon>
        <taxon>Pseudomonadati</taxon>
        <taxon>Pseudomonadota</taxon>
        <taxon>Alphaproteobacteria</taxon>
        <taxon>Hyphomicrobiales</taxon>
        <taxon>Rhizobiaceae</taxon>
        <taxon>Rhizobium/Agrobacterium group</taxon>
        <taxon>Rhizobium</taxon>
    </lineage>
</organism>
<dbReference type="SUPFAM" id="SSF53756">
    <property type="entry name" value="UDP-Glycosyltransferase/glycogen phosphorylase"/>
    <property type="match status" value="1"/>
</dbReference>
<dbReference type="CDD" id="cd03786">
    <property type="entry name" value="GTB_UDP-GlcNAc_2-Epimerase"/>
    <property type="match status" value="1"/>
</dbReference>
<dbReference type="InterPro" id="IPR029767">
    <property type="entry name" value="WecB-like"/>
</dbReference>
<gene>
    <name evidence="2" type="ORF">QO005_004725</name>
</gene>
<reference evidence="2 3" key="1">
    <citation type="submission" date="2023-07" db="EMBL/GenBank/DDBJ databases">
        <title>Genomic Encyclopedia of Type Strains, Phase IV (KMG-IV): sequencing the most valuable type-strain genomes for metagenomic binning, comparative biology and taxonomic classification.</title>
        <authorList>
            <person name="Goeker M."/>
        </authorList>
    </citation>
    <scope>NUCLEOTIDE SEQUENCE [LARGE SCALE GENOMIC DNA]</scope>
    <source>
        <strain evidence="2 3">DSM 100301</strain>
    </source>
</reference>
<evidence type="ECO:0000313" key="2">
    <source>
        <dbReference type="EMBL" id="MDQ0458364.1"/>
    </source>
</evidence>
<keyword evidence="3" id="KW-1185">Reference proteome</keyword>
<dbReference type="Proteomes" id="UP001235269">
    <property type="component" value="Unassembled WGS sequence"/>
</dbReference>
<evidence type="ECO:0000259" key="1">
    <source>
        <dbReference type="Pfam" id="PF02350"/>
    </source>
</evidence>
<comment type="caution">
    <text evidence="2">The sequence shown here is derived from an EMBL/GenBank/DDBJ whole genome shotgun (WGS) entry which is preliminary data.</text>
</comment>
<dbReference type="Pfam" id="PF02350">
    <property type="entry name" value="Epimerase_2"/>
    <property type="match status" value="1"/>
</dbReference>
<proteinExistence type="predicted"/>
<dbReference type="PANTHER" id="PTHR43174:SF3">
    <property type="entry name" value="UDP-N-ACETYLGLUCOSAMINE 2-EPIMERASE"/>
    <property type="match status" value="1"/>
</dbReference>
<dbReference type="Gene3D" id="3.40.50.2000">
    <property type="entry name" value="Glycogen Phosphorylase B"/>
    <property type="match status" value="2"/>
</dbReference>
<dbReference type="InterPro" id="IPR003331">
    <property type="entry name" value="UDP_GlcNAc_Epimerase_2_dom"/>
</dbReference>
<feature type="domain" description="UDP-N-acetylglucosamine 2-epimerase" evidence="1">
    <location>
        <begin position="26"/>
        <end position="371"/>
    </location>
</feature>
<name>A0ABU0IME0_9HYPH</name>